<name>A0A1R4IJK4_9MICO</name>
<feature type="compositionally biased region" description="Basic and acidic residues" evidence="4">
    <location>
        <begin position="406"/>
        <end position="419"/>
    </location>
</feature>
<dbReference type="RefSeq" id="WP_087136007.1">
    <property type="nucleotide sequence ID" value="NZ_FUKR01000010.1"/>
</dbReference>
<dbReference type="Pfam" id="PF13558">
    <property type="entry name" value="SbcC_Walker_B"/>
    <property type="match status" value="1"/>
</dbReference>
<gene>
    <name evidence="6" type="ORF">FM119_01940</name>
</gene>
<keyword evidence="6" id="KW-0269">Exonuclease</keyword>
<evidence type="ECO:0000313" key="6">
    <source>
        <dbReference type="EMBL" id="SJN19543.1"/>
    </source>
</evidence>
<dbReference type="SUPFAM" id="SSF52540">
    <property type="entry name" value="P-loop containing nucleoside triphosphate hydrolases"/>
    <property type="match status" value="1"/>
</dbReference>
<dbReference type="Pfam" id="PF13476">
    <property type="entry name" value="AAA_23"/>
    <property type="match status" value="1"/>
</dbReference>
<dbReference type="GO" id="GO:0004527">
    <property type="term" value="F:exonuclease activity"/>
    <property type="evidence" value="ECO:0007669"/>
    <property type="project" value="UniProtKB-KW"/>
</dbReference>
<accession>A0A1R4IJK4</accession>
<proteinExistence type="inferred from homology"/>
<keyword evidence="6" id="KW-0540">Nuclease</keyword>
<dbReference type="AlphaFoldDB" id="A0A1R4IJK4"/>
<dbReference type="PANTHER" id="PTHR32114">
    <property type="entry name" value="ABC TRANSPORTER ABCH.3"/>
    <property type="match status" value="1"/>
</dbReference>
<dbReference type="Proteomes" id="UP000196778">
    <property type="component" value="Unassembled WGS sequence"/>
</dbReference>
<comment type="subunit">
    <text evidence="2">Heterodimer of SbcC and SbcD.</text>
</comment>
<dbReference type="OrthoDB" id="9795626at2"/>
<reference evidence="7" key="1">
    <citation type="submission" date="2017-02" db="EMBL/GenBank/DDBJ databases">
        <authorList>
            <person name="Dridi B."/>
        </authorList>
    </citation>
    <scope>NUCLEOTIDE SEQUENCE [LARGE SCALE GENOMIC DNA]</scope>
    <source>
        <strain evidence="7">EB411</strain>
    </source>
</reference>
<protein>
    <recommendedName>
        <fullName evidence="3">Nuclease SbcCD subunit C</fullName>
    </recommendedName>
</protein>
<dbReference type="GO" id="GO:0016887">
    <property type="term" value="F:ATP hydrolysis activity"/>
    <property type="evidence" value="ECO:0007669"/>
    <property type="project" value="InterPro"/>
</dbReference>
<dbReference type="EMBL" id="FUKR01000010">
    <property type="protein sequence ID" value="SJN19543.1"/>
    <property type="molecule type" value="Genomic_DNA"/>
</dbReference>
<feature type="compositionally biased region" description="Pro residues" evidence="4">
    <location>
        <begin position="243"/>
        <end position="252"/>
    </location>
</feature>
<feature type="region of interest" description="Disordered" evidence="4">
    <location>
        <begin position="543"/>
        <end position="564"/>
    </location>
</feature>
<feature type="region of interest" description="Disordered" evidence="4">
    <location>
        <begin position="643"/>
        <end position="673"/>
    </location>
</feature>
<feature type="domain" description="Rad50/SbcC-type AAA" evidence="5">
    <location>
        <begin position="5"/>
        <end position="216"/>
    </location>
</feature>
<dbReference type="Gene3D" id="3.40.50.300">
    <property type="entry name" value="P-loop containing nucleotide triphosphate hydrolases"/>
    <property type="match status" value="2"/>
</dbReference>
<sequence length="1036" mass="111111">MRILSVEIAGFGPFVRRQRLDLEAMPDGLFLITGRTGAGKSSILDAICFALYGSVPRYEKAESRLRSDFASAEDPSEVTVRFSTAGELYEVTRTPSWDRPKRSGTGTTEQKSTARLLRLVDGEWRVEASQLREVGAEITRLLGLNREQFLQVVLLAQNRFQEFLRAGSDERQTVLRSLFDSERFDRVERMLEQRRRDGEGRGAAELAELERELARLHQLASAVMGEEHGPDEGAGADGRTEPAEPPVGPPPAVAEHELPVDAVTDWVSAVVAVLVERRDVAAASRERCAEDAAARADELTAAEEQRSRAEESRQLQAQMQHFLAGTEDRAARGELVARARSAESLRARVEQAAEAERAVAVAGVALSEALSAWSVDGDALGEEPPVPADEAEAHLLLDAVSERRGTVDAAREDERRLPELRASAEAARREQERSEARRALLDAEAAELPAARAAAERRLSAAALAAERLRVLDDWTRQLGAVRQAAVDRADAEEELATAVRREHDALRASTSASAAQLALFRARVQEQAGVLAGELRPGESCPVCGSPDHPSPAEPAARVSDDALERAREELERAEAERAAAGERARVAGASLAARTARQAELVAALAAARGVDPAPGSDGDVIPTLSAEIDAERAEIAPLAADAADAERERDRTISRAEGIEQERRTAGSDVQRAAAEAAAAAERLAEVLARCDAARGTAPSLSALSEALRGLRDGTQRLLSARRALAEAVERRRRAGEALGTAIAGSGFADAAAVTAALLAPGALAEAERRLEQERTEGVVLERRIAELGETSAPDDEELDRRRRSAAAAAERLSLADHARRALSEGVTRAVDAAEALRRHLRRAEEALRTHRVIAQLANTVAGRDPNRRRMRLESYVLAGELELIVEAANTRLEAMTSGRYRLVHDDAPGYRNTRAGLGLAVEDAHTGRSRSTRSLSGGESFLASLALALGLAEVVTERSGGVRLDTLFIDEGFGSLDAETLDVAMSTLDGLRAGGRTVGVISHVGAMIDQIPSTVRVVTRPGGDSAIEVAVR</sequence>
<evidence type="ECO:0000256" key="4">
    <source>
        <dbReference type="SAM" id="MobiDB-lite"/>
    </source>
</evidence>
<feature type="region of interest" description="Disordered" evidence="4">
    <location>
        <begin position="226"/>
        <end position="254"/>
    </location>
</feature>
<dbReference type="GO" id="GO:0006302">
    <property type="term" value="P:double-strand break repair"/>
    <property type="evidence" value="ECO:0007669"/>
    <property type="project" value="InterPro"/>
</dbReference>
<feature type="region of interest" description="Disordered" evidence="4">
    <location>
        <begin position="406"/>
        <end position="433"/>
    </location>
</feature>
<evidence type="ECO:0000313" key="7">
    <source>
        <dbReference type="Proteomes" id="UP000196778"/>
    </source>
</evidence>
<comment type="similarity">
    <text evidence="1">Belongs to the SMC family. SbcC subfamily.</text>
</comment>
<dbReference type="InterPro" id="IPR038729">
    <property type="entry name" value="Rad50/SbcC_AAA"/>
</dbReference>
<feature type="compositionally biased region" description="Basic and acidic residues" evidence="4">
    <location>
        <begin position="647"/>
        <end position="669"/>
    </location>
</feature>
<keyword evidence="6" id="KW-0378">Hydrolase</keyword>
<evidence type="ECO:0000256" key="3">
    <source>
        <dbReference type="ARBA" id="ARBA00013368"/>
    </source>
</evidence>
<evidence type="ECO:0000259" key="5">
    <source>
        <dbReference type="Pfam" id="PF13476"/>
    </source>
</evidence>
<feature type="region of interest" description="Disordered" evidence="4">
    <location>
        <begin position="93"/>
        <end position="112"/>
    </location>
</feature>
<dbReference type="InterPro" id="IPR027417">
    <property type="entry name" value="P-loop_NTPase"/>
</dbReference>
<keyword evidence="7" id="KW-1185">Reference proteome</keyword>
<evidence type="ECO:0000256" key="2">
    <source>
        <dbReference type="ARBA" id="ARBA00011322"/>
    </source>
</evidence>
<evidence type="ECO:0000256" key="1">
    <source>
        <dbReference type="ARBA" id="ARBA00006930"/>
    </source>
</evidence>
<organism evidence="6 7">
    <name type="scientific">Mycetocola reblochoni REB411</name>
    <dbReference type="NCBI Taxonomy" id="1255698"/>
    <lineage>
        <taxon>Bacteria</taxon>
        <taxon>Bacillati</taxon>
        <taxon>Actinomycetota</taxon>
        <taxon>Actinomycetes</taxon>
        <taxon>Micrococcales</taxon>
        <taxon>Microbacteriaceae</taxon>
        <taxon>Mycetocola</taxon>
    </lineage>
</organism>
<dbReference type="PANTHER" id="PTHR32114:SF2">
    <property type="entry name" value="ABC TRANSPORTER ABCH.3"/>
    <property type="match status" value="1"/>
</dbReference>